<feature type="domain" description="Cupin type-2" evidence="1">
    <location>
        <begin position="20"/>
        <end position="92"/>
    </location>
</feature>
<dbReference type="Pfam" id="PF07883">
    <property type="entry name" value="Cupin_2"/>
    <property type="match status" value="1"/>
</dbReference>
<dbReference type="InterPro" id="IPR014710">
    <property type="entry name" value="RmlC-like_jellyroll"/>
</dbReference>
<keyword evidence="3" id="KW-1185">Reference proteome</keyword>
<evidence type="ECO:0000259" key="1">
    <source>
        <dbReference type="Pfam" id="PF07883"/>
    </source>
</evidence>
<proteinExistence type="predicted"/>
<dbReference type="RefSeq" id="WP_208235991.1">
    <property type="nucleotide sequence ID" value="NZ_BAAAQU010000001.1"/>
</dbReference>
<comment type="caution">
    <text evidence="2">The sequence shown here is derived from an EMBL/GenBank/DDBJ whole genome shotgun (WGS) entry which is preliminary data.</text>
</comment>
<evidence type="ECO:0000313" key="3">
    <source>
        <dbReference type="Proteomes" id="UP000668403"/>
    </source>
</evidence>
<dbReference type="InterPro" id="IPR013096">
    <property type="entry name" value="Cupin_2"/>
</dbReference>
<reference evidence="2" key="1">
    <citation type="submission" date="2021-03" db="EMBL/GenBank/DDBJ databases">
        <title>Leucobacter chromiisoli sp. nov., isolated from chromium-containing soil of chemical plant.</title>
        <authorList>
            <person name="Xu Z."/>
        </authorList>
    </citation>
    <scope>NUCLEOTIDE SEQUENCE</scope>
    <source>
        <strain evidence="2">K 70/01</strain>
    </source>
</reference>
<dbReference type="Proteomes" id="UP000668403">
    <property type="component" value="Unassembled WGS sequence"/>
</dbReference>
<accession>A0A939QGN8</accession>
<sequence length="96" mass="10799">MTGAAHGEVQVENERMRVTRWTIEPGGTIPMHRHHHDYAVVPLMTGTMVAVEPDGTEIVVELEQGRSYAREAGAEHRMEHRGDGEPIVFVEVERLD</sequence>
<organism evidence="2 3">
    <name type="scientific">Leucobacter tardus</name>
    <dbReference type="NCBI Taxonomy" id="501483"/>
    <lineage>
        <taxon>Bacteria</taxon>
        <taxon>Bacillati</taxon>
        <taxon>Actinomycetota</taxon>
        <taxon>Actinomycetes</taxon>
        <taxon>Micrococcales</taxon>
        <taxon>Microbacteriaceae</taxon>
        <taxon>Leucobacter</taxon>
    </lineage>
</organism>
<gene>
    <name evidence="2" type="ORF">J4H85_00855</name>
</gene>
<dbReference type="EMBL" id="JAGFBF010000001">
    <property type="protein sequence ID" value="MBO2988549.1"/>
    <property type="molecule type" value="Genomic_DNA"/>
</dbReference>
<name>A0A939QGN8_9MICO</name>
<dbReference type="SUPFAM" id="SSF51182">
    <property type="entry name" value="RmlC-like cupins"/>
    <property type="match status" value="1"/>
</dbReference>
<protein>
    <submittedName>
        <fullName evidence="2">Cupin domain-containing protein</fullName>
    </submittedName>
</protein>
<evidence type="ECO:0000313" key="2">
    <source>
        <dbReference type="EMBL" id="MBO2988549.1"/>
    </source>
</evidence>
<dbReference type="InterPro" id="IPR011051">
    <property type="entry name" value="RmlC_Cupin_sf"/>
</dbReference>
<dbReference type="AlphaFoldDB" id="A0A939QGN8"/>
<dbReference type="Gene3D" id="2.60.120.10">
    <property type="entry name" value="Jelly Rolls"/>
    <property type="match status" value="1"/>
</dbReference>